<gene>
    <name evidence="1" type="ORF">SAMN04488121_105297</name>
</gene>
<dbReference type="Proteomes" id="UP000199045">
    <property type="component" value="Unassembled WGS sequence"/>
</dbReference>
<accession>A0A1G7VW20</accession>
<organism evidence="1 2">
    <name type="scientific">Chitinophaga filiformis</name>
    <name type="common">Myxococcus filiformis</name>
    <name type="synonym">Flexibacter filiformis</name>
    <dbReference type="NCBI Taxonomy" id="104663"/>
    <lineage>
        <taxon>Bacteria</taxon>
        <taxon>Pseudomonadati</taxon>
        <taxon>Bacteroidota</taxon>
        <taxon>Chitinophagia</taxon>
        <taxon>Chitinophagales</taxon>
        <taxon>Chitinophagaceae</taxon>
        <taxon>Chitinophaga</taxon>
    </lineage>
</organism>
<protein>
    <submittedName>
        <fullName evidence="1">Uncharacterized protein</fullName>
    </submittedName>
</protein>
<sequence length="336" mass="37119">MQMQRPEQHPYFDHIIFFSNFSAVINKHIRMNKLVLALLTIGLLAGCGSKNKHSGKATVTFEDFRHLFTQAKLPYKLTPEALKEKIADSAAISPELMKQFLIDTLGKSDFPEGTVLKFYPLATIDGAAVNYFIVKAVGKSTNTAYVCFLDKKGHYLNRLTVAKVDDQKDRHYFSIDTRQVIKITNEKELSPGHTATREDFYGVAEDGKTTLIMTNSSGEATAGQIFNPIDTLAAKHKLSGDYLSGETSIVSIRDGEDPKSFLFFISFSKDKTGCKGELSGTGHFTGANKGEYKDKETSCGIAFQFASGKVSIREIGGCGAYRGVRCFFEGSYSKKK</sequence>
<name>A0A1G7VW20_CHIFI</name>
<evidence type="ECO:0000313" key="1">
    <source>
        <dbReference type="EMBL" id="SDG63629.1"/>
    </source>
</evidence>
<dbReference type="AlphaFoldDB" id="A0A1G7VW20"/>
<proteinExistence type="predicted"/>
<reference evidence="1 2" key="1">
    <citation type="submission" date="2016-10" db="EMBL/GenBank/DDBJ databases">
        <authorList>
            <person name="de Groot N.N."/>
        </authorList>
    </citation>
    <scope>NUCLEOTIDE SEQUENCE [LARGE SCALE GENOMIC DNA]</scope>
    <source>
        <strain evidence="1 2">DSM 527</strain>
    </source>
</reference>
<evidence type="ECO:0000313" key="2">
    <source>
        <dbReference type="Proteomes" id="UP000199045"/>
    </source>
</evidence>
<dbReference type="EMBL" id="FNBN01000005">
    <property type="protein sequence ID" value="SDG63629.1"/>
    <property type="molecule type" value="Genomic_DNA"/>
</dbReference>
<dbReference type="STRING" id="104663.SAMN04488121_105297"/>